<name>A0ACB8SPE7_9AGAM</name>
<sequence length="92" mass="10379">MDTMCKPTISSESERHTHELGIPKTVCRPTLARVRNIVRMHETSPARCGSQVRRSSVDVPLAADRSHGRRRQHRFGNNRASVRCCHCLKASS</sequence>
<evidence type="ECO:0000313" key="2">
    <source>
        <dbReference type="Proteomes" id="UP000814140"/>
    </source>
</evidence>
<keyword evidence="2" id="KW-1185">Reference proteome</keyword>
<gene>
    <name evidence="1" type="ORF">BV25DRAFT_1830495</name>
</gene>
<evidence type="ECO:0000313" key="1">
    <source>
        <dbReference type="EMBL" id="KAI0058128.1"/>
    </source>
</evidence>
<comment type="caution">
    <text evidence="1">The sequence shown here is derived from an EMBL/GenBank/DDBJ whole genome shotgun (WGS) entry which is preliminary data.</text>
</comment>
<accession>A0ACB8SPE7</accession>
<proteinExistence type="predicted"/>
<organism evidence="1 2">
    <name type="scientific">Artomyces pyxidatus</name>
    <dbReference type="NCBI Taxonomy" id="48021"/>
    <lineage>
        <taxon>Eukaryota</taxon>
        <taxon>Fungi</taxon>
        <taxon>Dikarya</taxon>
        <taxon>Basidiomycota</taxon>
        <taxon>Agaricomycotina</taxon>
        <taxon>Agaricomycetes</taxon>
        <taxon>Russulales</taxon>
        <taxon>Auriscalpiaceae</taxon>
        <taxon>Artomyces</taxon>
    </lineage>
</organism>
<reference evidence="1" key="2">
    <citation type="journal article" date="2022" name="New Phytol.">
        <title>Evolutionary transition to the ectomycorrhizal habit in the genomes of a hyperdiverse lineage of mushroom-forming fungi.</title>
        <authorList>
            <person name="Looney B."/>
            <person name="Miyauchi S."/>
            <person name="Morin E."/>
            <person name="Drula E."/>
            <person name="Courty P.E."/>
            <person name="Kohler A."/>
            <person name="Kuo A."/>
            <person name="LaButti K."/>
            <person name="Pangilinan J."/>
            <person name="Lipzen A."/>
            <person name="Riley R."/>
            <person name="Andreopoulos W."/>
            <person name="He G."/>
            <person name="Johnson J."/>
            <person name="Nolan M."/>
            <person name="Tritt A."/>
            <person name="Barry K.W."/>
            <person name="Grigoriev I.V."/>
            <person name="Nagy L.G."/>
            <person name="Hibbett D."/>
            <person name="Henrissat B."/>
            <person name="Matheny P.B."/>
            <person name="Labbe J."/>
            <person name="Martin F.M."/>
        </authorList>
    </citation>
    <scope>NUCLEOTIDE SEQUENCE</scope>
    <source>
        <strain evidence="1">HHB10654</strain>
    </source>
</reference>
<reference evidence="1" key="1">
    <citation type="submission" date="2021-03" db="EMBL/GenBank/DDBJ databases">
        <authorList>
            <consortium name="DOE Joint Genome Institute"/>
            <person name="Ahrendt S."/>
            <person name="Looney B.P."/>
            <person name="Miyauchi S."/>
            <person name="Morin E."/>
            <person name="Drula E."/>
            <person name="Courty P.E."/>
            <person name="Chicoki N."/>
            <person name="Fauchery L."/>
            <person name="Kohler A."/>
            <person name="Kuo A."/>
            <person name="Labutti K."/>
            <person name="Pangilinan J."/>
            <person name="Lipzen A."/>
            <person name="Riley R."/>
            <person name="Andreopoulos W."/>
            <person name="He G."/>
            <person name="Johnson J."/>
            <person name="Barry K.W."/>
            <person name="Grigoriev I.V."/>
            <person name="Nagy L."/>
            <person name="Hibbett D."/>
            <person name="Henrissat B."/>
            <person name="Matheny P.B."/>
            <person name="Labbe J."/>
            <person name="Martin F."/>
        </authorList>
    </citation>
    <scope>NUCLEOTIDE SEQUENCE</scope>
    <source>
        <strain evidence="1">HHB10654</strain>
    </source>
</reference>
<protein>
    <submittedName>
        <fullName evidence="1">Uncharacterized protein</fullName>
    </submittedName>
</protein>
<dbReference type="EMBL" id="MU277239">
    <property type="protein sequence ID" value="KAI0058128.1"/>
    <property type="molecule type" value="Genomic_DNA"/>
</dbReference>
<dbReference type="Proteomes" id="UP000814140">
    <property type="component" value="Unassembled WGS sequence"/>
</dbReference>